<dbReference type="AlphaFoldDB" id="A0A438KQM6"/>
<dbReference type="Proteomes" id="UP000288805">
    <property type="component" value="Unassembled WGS sequence"/>
</dbReference>
<dbReference type="EMBL" id="QGNW01000001">
    <property type="protein sequence ID" value="RVX23507.1"/>
    <property type="molecule type" value="Genomic_DNA"/>
</dbReference>
<evidence type="ECO:0000313" key="1">
    <source>
        <dbReference type="EMBL" id="RVX23507.1"/>
    </source>
</evidence>
<reference evidence="1 2" key="1">
    <citation type="journal article" date="2018" name="PLoS Genet.">
        <title>Population sequencing reveals clonal diversity and ancestral inbreeding in the grapevine cultivar Chardonnay.</title>
        <authorList>
            <person name="Roach M.J."/>
            <person name="Johnson D.L."/>
            <person name="Bohlmann J."/>
            <person name="van Vuuren H.J."/>
            <person name="Jones S.J."/>
            <person name="Pretorius I.S."/>
            <person name="Schmidt S.A."/>
            <person name="Borneman A.R."/>
        </authorList>
    </citation>
    <scope>NUCLEOTIDE SEQUENCE [LARGE SCALE GENOMIC DNA]</scope>
    <source>
        <strain evidence="2">cv. Chardonnay</strain>
        <tissue evidence="1">Leaf</tissue>
    </source>
</reference>
<evidence type="ECO:0008006" key="3">
    <source>
        <dbReference type="Google" id="ProtNLM"/>
    </source>
</evidence>
<comment type="caution">
    <text evidence="1">The sequence shown here is derived from an EMBL/GenBank/DDBJ whole genome shotgun (WGS) entry which is preliminary data.</text>
</comment>
<sequence length="213" mass="24156">MVGKVVSKAQGDFVESRQILDAVLIANDAIDSKMGLGRNGLGGSSGAYPLQASLCWLMEPYGLLPKLKGLRQGDPFHLIFLVKGRSEEEVLISHLLFADDTLVFCKASQDHLTYLSWIPWLRRGWNPCFSGVFNDWEVEEVERFLERYMEKEYLEMWMIWCLGLKQKVENSQSSLFTLPRSGLSSLFPSSCIWNVVCNPRLVSLHGRLRGAKP</sequence>
<gene>
    <name evidence="1" type="ORF">CK203_000067</name>
</gene>
<evidence type="ECO:0000313" key="2">
    <source>
        <dbReference type="Proteomes" id="UP000288805"/>
    </source>
</evidence>
<name>A0A438KQM6_VITVI</name>
<proteinExistence type="predicted"/>
<accession>A0A438KQM6</accession>
<protein>
    <recommendedName>
        <fullName evidence="3">Reverse transcriptase domain-containing protein</fullName>
    </recommendedName>
</protein>
<organism evidence="1 2">
    <name type="scientific">Vitis vinifera</name>
    <name type="common">Grape</name>
    <dbReference type="NCBI Taxonomy" id="29760"/>
    <lineage>
        <taxon>Eukaryota</taxon>
        <taxon>Viridiplantae</taxon>
        <taxon>Streptophyta</taxon>
        <taxon>Embryophyta</taxon>
        <taxon>Tracheophyta</taxon>
        <taxon>Spermatophyta</taxon>
        <taxon>Magnoliopsida</taxon>
        <taxon>eudicotyledons</taxon>
        <taxon>Gunneridae</taxon>
        <taxon>Pentapetalae</taxon>
        <taxon>rosids</taxon>
        <taxon>Vitales</taxon>
        <taxon>Vitaceae</taxon>
        <taxon>Viteae</taxon>
        <taxon>Vitis</taxon>
    </lineage>
</organism>